<comment type="caution">
    <text evidence="1">The sequence shown here is derived from an EMBL/GenBank/DDBJ whole genome shotgun (WGS) entry which is preliminary data.</text>
</comment>
<dbReference type="EMBL" id="LNZG01000001">
    <property type="protein sequence ID" value="ODA91276.1"/>
    <property type="molecule type" value="Genomic_DNA"/>
</dbReference>
<evidence type="ECO:0000313" key="1">
    <source>
        <dbReference type="EMBL" id="ODA91276.1"/>
    </source>
</evidence>
<protein>
    <submittedName>
        <fullName evidence="1">Uncharacterized protein</fullName>
    </submittedName>
</protein>
<organism evidence="1 2">
    <name type="scientific">Leifsonia xyli subsp. xyli</name>
    <dbReference type="NCBI Taxonomy" id="59736"/>
    <lineage>
        <taxon>Bacteria</taxon>
        <taxon>Bacillati</taxon>
        <taxon>Actinomycetota</taxon>
        <taxon>Actinomycetes</taxon>
        <taxon>Micrococcales</taxon>
        <taxon>Microbacteriaceae</taxon>
        <taxon>Leifsonia</taxon>
    </lineage>
</organism>
<evidence type="ECO:0000313" key="2">
    <source>
        <dbReference type="Proteomes" id="UP000094426"/>
    </source>
</evidence>
<dbReference type="Proteomes" id="UP000094426">
    <property type="component" value="Unassembled WGS sequence"/>
</dbReference>
<proteinExistence type="predicted"/>
<dbReference type="AlphaFoldDB" id="A0A1E2SN57"/>
<gene>
    <name evidence="1" type="ORF">ATY41_00850</name>
</gene>
<sequence>MGRARGHESREGVDELAGFVQVGLIPGGFGESALDGGRAHQMHRGRGDHLDGGYLCDVAGGPRDGLVLMVVGGCFAH</sequence>
<reference evidence="1 2" key="1">
    <citation type="submission" date="2015-11" db="EMBL/GenBank/DDBJ databases">
        <authorList>
            <person name="Zhang Y."/>
            <person name="Guo Z."/>
        </authorList>
    </citation>
    <scope>NUCLEOTIDE SEQUENCE [LARGE SCALE GENOMIC DNA]</scope>
    <source>
        <strain evidence="2">gdw1</strain>
    </source>
</reference>
<accession>A0A1E2SN57</accession>
<name>A0A1E2SN57_LEIXY</name>